<dbReference type="InterPro" id="IPR018097">
    <property type="entry name" value="EGF_Ca-bd_CS"/>
</dbReference>
<evidence type="ECO:0000256" key="28">
    <source>
        <dbReference type="PIRSR" id="PIRSR001155-4"/>
    </source>
</evidence>
<dbReference type="PROSITE" id="PS01180">
    <property type="entry name" value="CUB"/>
    <property type="match status" value="2"/>
</dbReference>
<reference evidence="36" key="1">
    <citation type="submission" date="2025-08" db="UniProtKB">
        <authorList>
            <consortium name="RefSeq"/>
        </authorList>
    </citation>
    <scope>IDENTIFICATION</scope>
</reference>
<feature type="disulfide bond" evidence="26 29">
    <location>
        <begin position="195"/>
        <end position="222"/>
    </location>
</feature>
<accession>A0A6P3WFU1</accession>
<evidence type="ECO:0000256" key="11">
    <source>
        <dbReference type="ARBA" id="ARBA00022723"/>
    </source>
</evidence>
<dbReference type="FunFam" id="2.60.120.290:FF:000012">
    <property type="entry name" value="mannan-binding lectin serine protease 1 isoform X1"/>
    <property type="match status" value="1"/>
</dbReference>
<keyword evidence="10" id="KW-0645">Protease</keyword>
<name>A0A6P3WFU1_CLUHA</name>
<dbReference type="GO" id="GO:0072562">
    <property type="term" value="C:blood microparticle"/>
    <property type="evidence" value="ECO:0007669"/>
    <property type="project" value="TreeGrafter"/>
</dbReference>
<keyword evidence="15" id="KW-0068">Autocatalytic cleavage</keyword>
<dbReference type="CDD" id="cd00033">
    <property type="entry name" value="CCP"/>
    <property type="match status" value="2"/>
</dbReference>
<dbReference type="InterPro" id="IPR001254">
    <property type="entry name" value="Trypsin_dom"/>
</dbReference>
<protein>
    <recommendedName>
        <fullName evidence="4">complement subcomponent C1r</fullName>
        <ecNumber evidence="4">3.4.21.41</ecNumber>
    </recommendedName>
</protein>
<dbReference type="SUPFAM" id="SSF49854">
    <property type="entry name" value="Spermadhesin, CUB domain"/>
    <property type="match status" value="2"/>
</dbReference>
<keyword evidence="13" id="KW-0677">Repeat</keyword>
<feature type="disulfide bond" evidence="26">
    <location>
        <begin position="409"/>
        <end position="444"/>
    </location>
</feature>
<comment type="subunit">
    <text evidence="24">Core component of the complement C1 complex, a calcium-dependent complex composed of 1 molecule of the C1Q subcomplex, 2 molecules of C1R and 2 molecules of C1S. The C1Q subcomplex is composed 18 subunits: 3 chains of C1QA, C1QB, and C1QC trimerize to form 6 collagen-like triple helices connected to six globular ligand-recognition modules. Within the C1 complex, C1R is a dimer of identical chains, each of which is activated by cleavage into two chains, heavy and light, connected by disulfide bonds.</text>
</comment>
<dbReference type="CDD" id="cd00190">
    <property type="entry name" value="Tryp_SPc"/>
    <property type="match status" value="1"/>
</dbReference>
<evidence type="ECO:0000256" key="16">
    <source>
        <dbReference type="ARBA" id="ARBA00022825"/>
    </source>
</evidence>
<evidence type="ECO:0000256" key="27">
    <source>
        <dbReference type="PIRSR" id="PIRSR001155-3"/>
    </source>
</evidence>
<keyword evidence="21 27" id="KW-0379">Hydroxylation</keyword>
<dbReference type="SUPFAM" id="SSF57535">
    <property type="entry name" value="Complement control module/SCR domain"/>
    <property type="match status" value="2"/>
</dbReference>
<evidence type="ECO:0000256" key="22">
    <source>
        <dbReference type="ARBA" id="ARBA00024195"/>
    </source>
</evidence>
<evidence type="ECO:0000256" key="15">
    <source>
        <dbReference type="ARBA" id="ARBA00022813"/>
    </source>
</evidence>
<evidence type="ECO:0000256" key="5">
    <source>
        <dbReference type="ARBA" id="ARBA00022525"/>
    </source>
</evidence>
<keyword evidence="19 26" id="KW-1015">Disulfide bond</keyword>
<gene>
    <name evidence="36" type="primary">LOC105913006</name>
</gene>
<dbReference type="FunFam" id="2.10.70.10:FF:000016">
    <property type="entry name" value="Mannan-binding lectin serine protease 1"/>
    <property type="match status" value="1"/>
</dbReference>
<dbReference type="PIRSF" id="PIRSF001155">
    <property type="entry name" value="C1r_C1s_MASP"/>
    <property type="match status" value="1"/>
</dbReference>
<feature type="binding site" evidence="28">
    <location>
        <position position="74"/>
    </location>
    <ligand>
        <name>Ca(2+)</name>
        <dbReference type="ChEBI" id="CHEBI:29108"/>
        <label>1</label>
    </ligand>
</feature>
<dbReference type="GeneID" id="105913006"/>
<feature type="disulfide bond" evidence="26">
    <location>
        <begin position="313"/>
        <end position="361"/>
    </location>
</feature>
<evidence type="ECO:0000256" key="17">
    <source>
        <dbReference type="ARBA" id="ARBA00022859"/>
    </source>
</evidence>
<evidence type="ECO:0000256" key="2">
    <source>
        <dbReference type="ARBA" id="ARBA00004241"/>
    </source>
</evidence>
<comment type="caution">
    <text evidence="30">Lacks conserved residue(s) required for the propagation of feature annotation.</text>
</comment>
<keyword evidence="35" id="KW-1185">Reference proteome</keyword>
<comment type="PTM">
    <text evidence="27">The iron and 2-oxoglutarate dependent 3-hydroxylation of aspartate and asparagine is (R) stereospecific within EGF domains.</text>
</comment>
<keyword evidence="8" id="KW-0399">Innate immunity</keyword>
<dbReference type="OrthoDB" id="6261922at2759"/>
<feature type="disulfide bond" evidence="26">
    <location>
        <begin position="178"/>
        <end position="191"/>
    </location>
</feature>
<dbReference type="PANTHER" id="PTHR24255">
    <property type="entry name" value="COMPLEMENT COMPONENT 1, S SUBCOMPONENT-RELATED"/>
    <property type="match status" value="1"/>
</dbReference>
<feature type="domain" description="Sushi" evidence="34">
    <location>
        <begin position="377"/>
        <end position="446"/>
    </location>
</feature>
<feature type="binding site" evidence="28">
    <location>
        <position position="148"/>
    </location>
    <ligand>
        <name>Ca(2+)</name>
        <dbReference type="ChEBI" id="CHEBI:29108"/>
        <label>2</label>
    </ligand>
</feature>
<dbReference type="Proteomes" id="UP000515152">
    <property type="component" value="Chromosome 11"/>
</dbReference>
<sequence length="704" mass="78493">MKWKYSIVRLLCVSVCVSVSVCEWVSPPPPAVLYGEVKSPLYPQPYPAGVYEERDLTVPTGYRIQLTFTHLDIEPSEDCYYDSLMVIHDEKMLWKFCGQANSADGNHPGNQPIMAPGNSLRLIFQADETNPGLHKHLGFSVFYQAVDVDECAVGTEPGKTPPCSQICLNSLGSYFCSCNHGYDLRGDQRTCTPSCPGGEFKELQGTLSSPGYPEPSPHGLHCLYNISVEPGFFITLNFTQDFHIEHIKNPQPSCLFHWLQVTIPGQEPRKLCGNESPRLLHTNSHWVLLEYHTDWAGLSRGWRLHYTTQRVKCEIPKGIVNGRVTPSLPEYLYKDYIHVRCDKGYMLMKGGKEIEAFGSMCQSDGNWHKSLPECHIVDCGNPEAVLNGNFKFVSDTKNNKYRSVVQYTCNEPYYSFDKNHAMVQFTCEADRKWKQTSNDVIPVCVPVCGRLEKSNEGRQKVLGGEVAGAGAFPWQVLLLVPGRGGAAVIAPKWIMTAAHNLASASKDAIKLYVGHNDVEQLIKSPPLEVASIHIHPQYDNRPEKSNFDHDIALIKLMRPITFGASVMPLCLPPANAQYPTNKLGTVSGFGITEESMIANKLRYVKLPLVDQGQCRISIDEKRPTGGDISIFTDNMFCAGFPEGSKDTCQGDSGGAYVLKDDDRYWAAGIVSWGINCGEEGVYGVYTRVTQFLDWITKTMEEKTN</sequence>
<feature type="active site" description="Charge relay system" evidence="25">
    <location>
        <position position="550"/>
    </location>
</feature>
<evidence type="ECO:0000256" key="1">
    <source>
        <dbReference type="ARBA" id="ARBA00001057"/>
    </source>
</evidence>
<evidence type="ECO:0000256" key="14">
    <source>
        <dbReference type="ARBA" id="ARBA00022801"/>
    </source>
</evidence>
<feature type="disulfide bond" evidence="26">
    <location>
        <begin position="379"/>
        <end position="427"/>
    </location>
</feature>
<feature type="domain" description="Sushi" evidence="34">
    <location>
        <begin position="311"/>
        <end position="376"/>
    </location>
</feature>
<feature type="binding site" evidence="28">
    <location>
        <position position="147"/>
    </location>
    <ligand>
        <name>Ca(2+)</name>
        <dbReference type="ChEBI" id="CHEBI:29108"/>
        <label>2</label>
    </ligand>
</feature>
<dbReference type="PANTHER" id="PTHR24255:SF25">
    <property type="entry name" value="COMPLEMENT C1R SUBCOMPONENT"/>
    <property type="match status" value="1"/>
</dbReference>
<feature type="active site" description="Charge relay system" evidence="25">
    <location>
        <position position="499"/>
    </location>
</feature>
<dbReference type="SMART" id="SM00179">
    <property type="entry name" value="EGF_CA"/>
    <property type="match status" value="1"/>
</dbReference>
<dbReference type="InterPro" id="IPR000742">
    <property type="entry name" value="EGF"/>
</dbReference>
<dbReference type="SUPFAM" id="SSF57196">
    <property type="entry name" value="EGF/Laminin"/>
    <property type="match status" value="1"/>
</dbReference>
<feature type="disulfide bond" description="Interchain (between heavy and light chains)" evidence="26">
    <location>
        <begin position="448"/>
        <end position="570"/>
    </location>
</feature>
<dbReference type="EC" id="3.4.21.41" evidence="4"/>
<feature type="binding site" evidence="28">
    <location>
        <position position="245"/>
    </location>
    <ligand>
        <name>Ca(2+)</name>
        <dbReference type="ChEBI" id="CHEBI:29108"/>
        <label>3</label>
    </ligand>
</feature>
<dbReference type="InterPro" id="IPR009003">
    <property type="entry name" value="Peptidase_S1_PA"/>
</dbReference>
<keyword evidence="28" id="KW-0106">Calcium</keyword>
<dbReference type="SMART" id="SM00032">
    <property type="entry name" value="CCP"/>
    <property type="match status" value="2"/>
</dbReference>
<evidence type="ECO:0000256" key="13">
    <source>
        <dbReference type="ARBA" id="ARBA00022737"/>
    </source>
</evidence>
<dbReference type="RefSeq" id="XP_012697474.1">
    <property type="nucleotide sequence ID" value="XM_012842020.2"/>
</dbReference>
<dbReference type="PROSITE" id="PS00135">
    <property type="entry name" value="TRYPSIN_SER"/>
    <property type="match status" value="1"/>
</dbReference>
<evidence type="ECO:0000259" key="32">
    <source>
        <dbReference type="PROSITE" id="PS01180"/>
    </source>
</evidence>
<dbReference type="InterPro" id="IPR024175">
    <property type="entry name" value="Pept_S1A_C1r/C1S/mannan-bd"/>
</dbReference>
<feature type="modified residue" description="(3R)-3-hydroxyasparagine" evidence="27">
    <location>
        <position position="169"/>
    </location>
</feature>
<evidence type="ECO:0000256" key="7">
    <source>
        <dbReference type="ARBA" id="ARBA00022553"/>
    </source>
</evidence>
<keyword evidence="11 28" id="KW-0479">Metal-binding</keyword>
<dbReference type="GO" id="GO:0005509">
    <property type="term" value="F:calcium ion binding"/>
    <property type="evidence" value="ECO:0007669"/>
    <property type="project" value="InterPro"/>
</dbReference>
<evidence type="ECO:0000256" key="18">
    <source>
        <dbReference type="ARBA" id="ARBA00022875"/>
    </source>
</evidence>
<feature type="disulfide bond" evidence="26">
    <location>
        <begin position="341"/>
        <end position="374"/>
    </location>
</feature>
<dbReference type="Pfam" id="PF00089">
    <property type="entry name" value="Trypsin"/>
    <property type="match status" value="1"/>
</dbReference>
<dbReference type="InterPro" id="IPR035976">
    <property type="entry name" value="Sushi/SCR/CCP_sf"/>
</dbReference>
<keyword evidence="16" id="KW-0720">Serine protease</keyword>
<feature type="domain" description="Peptidase S1" evidence="33">
    <location>
        <begin position="461"/>
        <end position="700"/>
    </location>
</feature>
<dbReference type="PROSITE" id="PS50923">
    <property type="entry name" value="SUSHI"/>
    <property type="match status" value="2"/>
</dbReference>
<dbReference type="InterPro" id="IPR033116">
    <property type="entry name" value="TRYPSIN_SER"/>
</dbReference>
<evidence type="ECO:0000256" key="20">
    <source>
        <dbReference type="ARBA" id="ARBA00023180"/>
    </source>
</evidence>
<evidence type="ECO:0000256" key="19">
    <source>
        <dbReference type="ARBA" id="ARBA00023157"/>
    </source>
</evidence>
<dbReference type="KEGG" id="char:105913006"/>
<dbReference type="SMART" id="SM00042">
    <property type="entry name" value="CUB"/>
    <property type="match status" value="2"/>
</dbReference>
<dbReference type="Gene3D" id="2.60.120.290">
    <property type="entry name" value="Spermadhesin, CUB domain"/>
    <property type="match status" value="2"/>
</dbReference>
<comment type="catalytic activity">
    <reaction evidence="1">
        <text>Selective cleavage of Lys(or Arg)-|-Ile bond in complement subcomponent C1s to form the active form of C1s (EC 3.4.21.42).</text>
        <dbReference type="EC" id="3.4.21.41"/>
    </reaction>
</comment>
<evidence type="ECO:0000256" key="4">
    <source>
        <dbReference type="ARBA" id="ARBA00011907"/>
    </source>
</evidence>
<feature type="binding site" evidence="28">
    <location>
        <position position="150"/>
    </location>
    <ligand>
        <name>Ca(2+)</name>
        <dbReference type="ChEBI" id="CHEBI:29108"/>
        <label>2</label>
    </ligand>
</feature>
<evidence type="ECO:0000256" key="9">
    <source>
        <dbReference type="ARBA" id="ARBA00022659"/>
    </source>
</evidence>
<evidence type="ECO:0000256" key="3">
    <source>
        <dbReference type="ARBA" id="ARBA00004613"/>
    </source>
</evidence>
<dbReference type="GO" id="GO:0031638">
    <property type="term" value="P:zymogen activation"/>
    <property type="evidence" value="ECO:0007669"/>
    <property type="project" value="TreeGrafter"/>
</dbReference>
<evidence type="ECO:0000256" key="24">
    <source>
        <dbReference type="ARBA" id="ARBA00093536"/>
    </source>
</evidence>
<dbReference type="Gene3D" id="2.10.70.10">
    <property type="entry name" value="Complement Module, domain 1"/>
    <property type="match status" value="2"/>
</dbReference>
<dbReference type="GO" id="GO:0009986">
    <property type="term" value="C:cell surface"/>
    <property type="evidence" value="ECO:0007669"/>
    <property type="project" value="UniProtKB-SubCell"/>
</dbReference>
<proteinExistence type="inferred from homology"/>
<dbReference type="InterPro" id="IPR043504">
    <property type="entry name" value="Peptidase_S1_PA_chymotrypsin"/>
</dbReference>
<dbReference type="AlphaFoldDB" id="A0A6P3WFU1"/>
<dbReference type="PROSITE" id="PS50240">
    <property type="entry name" value="TRYPSIN_DOM"/>
    <property type="match status" value="1"/>
</dbReference>
<keyword evidence="12 31" id="KW-0732">Signal</keyword>
<organism evidence="35 36">
    <name type="scientific">Clupea harengus</name>
    <name type="common">Atlantic herring</name>
    <dbReference type="NCBI Taxonomy" id="7950"/>
    <lineage>
        <taxon>Eukaryota</taxon>
        <taxon>Metazoa</taxon>
        <taxon>Chordata</taxon>
        <taxon>Craniata</taxon>
        <taxon>Vertebrata</taxon>
        <taxon>Euteleostomi</taxon>
        <taxon>Actinopterygii</taxon>
        <taxon>Neopterygii</taxon>
        <taxon>Teleostei</taxon>
        <taxon>Clupei</taxon>
        <taxon>Clupeiformes</taxon>
        <taxon>Clupeoidei</taxon>
        <taxon>Clupeidae</taxon>
        <taxon>Clupea</taxon>
    </lineage>
</organism>
<dbReference type="SMART" id="SM00181">
    <property type="entry name" value="EGF"/>
    <property type="match status" value="1"/>
</dbReference>
<feature type="chain" id="PRO_5028056387" description="complement subcomponent C1r" evidence="31">
    <location>
        <begin position="23"/>
        <end position="704"/>
    </location>
</feature>
<evidence type="ECO:0000256" key="31">
    <source>
        <dbReference type="SAM" id="SignalP"/>
    </source>
</evidence>
<evidence type="ECO:0000313" key="35">
    <source>
        <dbReference type="Proteomes" id="UP000515152"/>
    </source>
</evidence>
<feature type="disulfide bond" evidence="26">
    <location>
        <begin position="648"/>
        <end position="676"/>
    </location>
</feature>
<feature type="disulfide bond" evidence="26">
    <location>
        <begin position="614"/>
        <end position="637"/>
    </location>
</feature>
<feature type="disulfide bond" evidence="26">
    <location>
        <begin position="79"/>
        <end position="97"/>
    </location>
</feature>
<dbReference type="Pfam" id="PF00431">
    <property type="entry name" value="CUB"/>
    <property type="match status" value="2"/>
</dbReference>
<dbReference type="PROSITE" id="PS01186">
    <property type="entry name" value="EGF_2"/>
    <property type="match status" value="1"/>
</dbReference>
<keyword evidence="5" id="KW-0964">Secreted</keyword>
<dbReference type="InterPro" id="IPR000436">
    <property type="entry name" value="Sushi_SCR_CCP_dom"/>
</dbReference>
<evidence type="ECO:0000259" key="33">
    <source>
        <dbReference type="PROSITE" id="PS50240"/>
    </source>
</evidence>
<dbReference type="InterPro" id="IPR035914">
    <property type="entry name" value="Sperma_CUB_dom_sf"/>
</dbReference>
<feature type="domain" description="CUB" evidence="32">
    <location>
        <begin position="22"/>
        <end position="146"/>
    </location>
</feature>
<evidence type="ECO:0000256" key="10">
    <source>
        <dbReference type="ARBA" id="ARBA00022670"/>
    </source>
</evidence>
<dbReference type="GO" id="GO:0045087">
    <property type="term" value="P:innate immune response"/>
    <property type="evidence" value="ECO:0007669"/>
    <property type="project" value="UniProtKB-KW"/>
</dbReference>
<evidence type="ECO:0000256" key="12">
    <source>
        <dbReference type="ARBA" id="ARBA00022729"/>
    </source>
</evidence>
<feature type="disulfide bond" evidence="26">
    <location>
        <begin position="163"/>
        <end position="176"/>
    </location>
</feature>
<dbReference type="Pfam" id="PF00084">
    <property type="entry name" value="Sushi"/>
    <property type="match status" value="2"/>
</dbReference>
<dbReference type="GO" id="GO:0006958">
    <property type="term" value="P:complement activation, classical pathway"/>
    <property type="evidence" value="ECO:0007669"/>
    <property type="project" value="UniProtKB-KW"/>
</dbReference>
<feature type="binding site" evidence="28">
    <location>
        <position position="127"/>
    </location>
    <ligand>
        <name>Ca(2+)</name>
        <dbReference type="ChEBI" id="CHEBI:29108"/>
        <label>1</label>
    </ligand>
</feature>
<feature type="binding site" evidence="28">
    <location>
        <position position="169"/>
    </location>
    <ligand>
        <name>Ca(2+)</name>
        <dbReference type="ChEBI" id="CHEBI:29108"/>
        <label>2</label>
    </ligand>
</feature>
<dbReference type="Gene3D" id="2.10.25.10">
    <property type="entry name" value="Laminin"/>
    <property type="match status" value="1"/>
</dbReference>
<dbReference type="FunFam" id="2.40.10.10:FF:000002">
    <property type="entry name" value="Transmembrane protease serine"/>
    <property type="match status" value="1"/>
</dbReference>
<keyword evidence="20" id="KW-0325">Glycoprotein</keyword>
<feature type="binding site" evidence="28">
    <location>
        <position position="82"/>
    </location>
    <ligand>
        <name>Ca(2+)</name>
        <dbReference type="ChEBI" id="CHEBI:29108"/>
        <label>1</label>
    </ligand>
</feature>
<dbReference type="FunFam" id="2.40.10.10:FF:000068">
    <property type="entry name" value="transmembrane protease serine 2"/>
    <property type="match status" value="1"/>
</dbReference>
<keyword evidence="7 27" id="KW-0597">Phosphoprotein</keyword>
<evidence type="ECO:0000256" key="29">
    <source>
        <dbReference type="PROSITE-ProRule" id="PRU00059"/>
    </source>
</evidence>
<keyword evidence="14" id="KW-0378">Hydrolase</keyword>
<comment type="subcellular location">
    <subcellularLocation>
        <location evidence="2">Cell surface</location>
    </subcellularLocation>
    <subcellularLocation>
        <location evidence="3">Secreted</location>
    </subcellularLocation>
</comment>
<dbReference type="SMART" id="SM00020">
    <property type="entry name" value="Tryp_SPc"/>
    <property type="match status" value="1"/>
</dbReference>
<dbReference type="PRINTS" id="PR00722">
    <property type="entry name" value="CHYMOTRYPSIN"/>
</dbReference>
<dbReference type="PROSITE" id="PS01187">
    <property type="entry name" value="EGF_CA"/>
    <property type="match status" value="1"/>
</dbReference>
<dbReference type="FunFam" id="2.10.25.10:FF:000059">
    <property type="entry name" value="Mannan-binding lectin serine protease 1"/>
    <property type="match status" value="1"/>
</dbReference>
<evidence type="ECO:0000256" key="26">
    <source>
        <dbReference type="PIRSR" id="PIRSR001155-2"/>
    </source>
</evidence>
<feature type="disulfide bond" evidence="26">
    <location>
        <begin position="254"/>
        <end position="272"/>
    </location>
</feature>
<dbReference type="Pfam" id="PF07645">
    <property type="entry name" value="EGF_CA"/>
    <property type="match status" value="1"/>
</dbReference>
<dbReference type="InterPro" id="IPR001881">
    <property type="entry name" value="EGF-like_Ca-bd_dom"/>
</dbReference>
<keyword evidence="6" id="KW-0245">EGF-like domain</keyword>
<keyword evidence="18" id="KW-0180">Complement pathway</keyword>
<evidence type="ECO:0000259" key="34">
    <source>
        <dbReference type="PROSITE" id="PS50923"/>
    </source>
</evidence>
<evidence type="ECO:0000256" key="8">
    <source>
        <dbReference type="ARBA" id="ARBA00022588"/>
    </source>
</evidence>
<evidence type="ECO:0000256" key="25">
    <source>
        <dbReference type="PIRSR" id="PIRSR001155-1"/>
    </source>
</evidence>
<dbReference type="CDD" id="cd00041">
    <property type="entry name" value="CUB"/>
    <property type="match status" value="2"/>
</dbReference>
<dbReference type="Gene3D" id="2.40.10.10">
    <property type="entry name" value="Trypsin-like serine proteases"/>
    <property type="match status" value="2"/>
</dbReference>
<dbReference type="CDD" id="cd00054">
    <property type="entry name" value="EGF_CA"/>
    <property type="match status" value="1"/>
</dbReference>
<keyword evidence="17" id="KW-0391">Immunity</keyword>
<dbReference type="SUPFAM" id="SSF50494">
    <property type="entry name" value="Trypsin-like serine proteases"/>
    <property type="match status" value="1"/>
</dbReference>
<feature type="signal peptide" evidence="31">
    <location>
        <begin position="1"/>
        <end position="22"/>
    </location>
</feature>
<dbReference type="InterPro" id="IPR000859">
    <property type="entry name" value="CUB_dom"/>
</dbReference>
<evidence type="ECO:0000256" key="6">
    <source>
        <dbReference type="ARBA" id="ARBA00022536"/>
    </source>
</evidence>
<comment type="similarity">
    <text evidence="22">Belongs to the peptidase S1 family. CLIP subfamily.</text>
</comment>
<dbReference type="GO" id="GO:0004252">
    <property type="term" value="F:serine-type endopeptidase activity"/>
    <property type="evidence" value="ECO:0007669"/>
    <property type="project" value="UniProtKB-EC"/>
</dbReference>
<evidence type="ECO:0000313" key="36">
    <source>
        <dbReference type="RefSeq" id="XP_012697474.1"/>
    </source>
</evidence>
<dbReference type="InterPro" id="IPR001314">
    <property type="entry name" value="Peptidase_S1A"/>
</dbReference>
<dbReference type="InterPro" id="IPR049883">
    <property type="entry name" value="NOTCH1_EGF-like"/>
</dbReference>
<feature type="binding site" evidence="28">
    <location>
        <position position="294"/>
    </location>
    <ligand>
        <name>Ca(2+)</name>
        <dbReference type="ChEBI" id="CHEBI:29108"/>
        <label>3</label>
    </ligand>
</feature>
<evidence type="ECO:0000256" key="30">
    <source>
        <dbReference type="PROSITE-ProRule" id="PRU00302"/>
    </source>
</evidence>
<evidence type="ECO:0000256" key="21">
    <source>
        <dbReference type="ARBA" id="ARBA00023278"/>
    </source>
</evidence>
<feature type="domain" description="CUB" evidence="32">
    <location>
        <begin position="195"/>
        <end position="309"/>
    </location>
</feature>
<comment type="function">
    <text evidence="23">Serine protease component of the complement C1 complex, a multiprotein complex that initiates the classical pathway of the complement system, a cascade of proteins that leads to phagocytosis and breakdown of pathogens and signaling that strengthens the adaptive immune system. C1R catalyzes the first enzymatic step in the classical complement pathway: it is activated by the C1Q subcomplex of the C1 complex, which associates with IgG or IgM immunoglobulins complexed with antigens to form antigen-antibody complexes on the surface of pathogens. Immunoglobulin-binding promotes the autocatalytic cleavage and activation of C1R. Activated C1R then cleaves and activates C1S, the second protease of the classical complement pathway. It is unclear if C1R activates C1S within single, strained C1 complexes or between neighboring C1 complexes on surfaces.</text>
</comment>
<feature type="modified residue" description="Phosphoserine; by CK2" evidence="27">
    <location>
        <position position="208"/>
    </location>
</feature>
<feature type="active site" description="Charge relay system" evidence="25">
    <location>
        <position position="652"/>
    </location>
</feature>
<evidence type="ECO:0000256" key="23">
    <source>
        <dbReference type="ARBA" id="ARBA00093383"/>
    </source>
</evidence>
<keyword evidence="9 30" id="KW-0768">Sushi</keyword>
<feature type="disulfide bond" evidence="26">
    <location>
        <begin position="151"/>
        <end position="167"/>
    </location>
</feature>